<keyword evidence="3" id="KW-0408">Iron</keyword>
<gene>
    <name evidence="6" type="ORF">QWI16_07150</name>
</gene>
<dbReference type="Proteomes" id="UP001168380">
    <property type="component" value="Unassembled WGS sequence"/>
</dbReference>
<evidence type="ECO:0000259" key="5">
    <source>
        <dbReference type="PROSITE" id="PS51296"/>
    </source>
</evidence>
<keyword evidence="1" id="KW-0001">2Fe-2S</keyword>
<name>A0ABT8TCY0_9GAMM</name>
<keyword evidence="7" id="KW-1185">Reference proteome</keyword>
<evidence type="ECO:0000256" key="4">
    <source>
        <dbReference type="ARBA" id="ARBA00023014"/>
    </source>
</evidence>
<organism evidence="6 7">
    <name type="scientific">Gilvimarinus algae</name>
    <dbReference type="NCBI Taxonomy" id="3058037"/>
    <lineage>
        <taxon>Bacteria</taxon>
        <taxon>Pseudomonadati</taxon>
        <taxon>Pseudomonadota</taxon>
        <taxon>Gammaproteobacteria</taxon>
        <taxon>Cellvibrionales</taxon>
        <taxon>Cellvibrionaceae</taxon>
        <taxon>Gilvimarinus</taxon>
    </lineage>
</organism>
<evidence type="ECO:0000256" key="1">
    <source>
        <dbReference type="ARBA" id="ARBA00022714"/>
    </source>
</evidence>
<proteinExistence type="predicted"/>
<dbReference type="PANTHER" id="PTHR40261">
    <property type="match status" value="1"/>
</dbReference>
<comment type="caution">
    <text evidence="6">The sequence shown here is derived from an EMBL/GenBank/DDBJ whole genome shotgun (WGS) entry which is preliminary data.</text>
</comment>
<dbReference type="PROSITE" id="PS51296">
    <property type="entry name" value="RIESKE"/>
    <property type="match status" value="1"/>
</dbReference>
<dbReference type="PANTHER" id="PTHR40261:SF1">
    <property type="entry name" value="RIESKE DOMAIN-CONTAINING PROTEIN"/>
    <property type="match status" value="1"/>
</dbReference>
<keyword evidence="4" id="KW-0411">Iron-sulfur</keyword>
<keyword evidence="2" id="KW-0479">Metal-binding</keyword>
<evidence type="ECO:0000256" key="3">
    <source>
        <dbReference type="ARBA" id="ARBA00023004"/>
    </source>
</evidence>
<accession>A0ABT8TCY0</accession>
<reference evidence="6" key="1">
    <citation type="submission" date="2023-07" db="EMBL/GenBank/DDBJ databases">
        <title>Gilvimarinus algae sp. nov., isolated from the surface of Kelp.</title>
        <authorList>
            <person name="Sun Y.Y."/>
            <person name="Gong Y."/>
            <person name="Du Z.J."/>
        </authorList>
    </citation>
    <scope>NUCLEOTIDE SEQUENCE</scope>
    <source>
        <strain evidence="6">SDUM040014</strain>
    </source>
</reference>
<evidence type="ECO:0000313" key="6">
    <source>
        <dbReference type="EMBL" id="MDO3381950.1"/>
    </source>
</evidence>
<dbReference type="EMBL" id="JAULRT010000047">
    <property type="protein sequence ID" value="MDO3381950.1"/>
    <property type="molecule type" value="Genomic_DNA"/>
</dbReference>
<evidence type="ECO:0000256" key="2">
    <source>
        <dbReference type="ARBA" id="ARBA00022723"/>
    </source>
</evidence>
<sequence>MQSWQTLCFSNELPESESRGFTLNGEEASPLAVVVVRKKGQVYAYRNLCPHAFIPLEWVPNEFLSFDKSLIQCANHGALFTIEEGLCVSGPCSGQSLIRLETEETGGKIRIRSA</sequence>
<dbReference type="Gene3D" id="2.102.10.10">
    <property type="entry name" value="Rieske [2Fe-2S] iron-sulphur domain"/>
    <property type="match status" value="1"/>
</dbReference>
<dbReference type="Pfam" id="PF00355">
    <property type="entry name" value="Rieske"/>
    <property type="match status" value="1"/>
</dbReference>
<feature type="domain" description="Rieske" evidence="5">
    <location>
        <begin position="4"/>
        <end position="111"/>
    </location>
</feature>
<protein>
    <submittedName>
        <fullName evidence="6">Rieske (2Fe-2S) protein</fullName>
    </submittedName>
</protein>
<dbReference type="RefSeq" id="WP_302712102.1">
    <property type="nucleotide sequence ID" value="NZ_JAULRT010000047.1"/>
</dbReference>
<dbReference type="CDD" id="cd03467">
    <property type="entry name" value="Rieske"/>
    <property type="match status" value="1"/>
</dbReference>
<dbReference type="InterPro" id="IPR017941">
    <property type="entry name" value="Rieske_2Fe-2S"/>
</dbReference>
<dbReference type="SUPFAM" id="SSF50022">
    <property type="entry name" value="ISP domain"/>
    <property type="match status" value="1"/>
</dbReference>
<evidence type="ECO:0000313" key="7">
    <source>
        <dbReference type="Proteomes" id="UP001168380"/>
    </source>
</evidence>
<dbReference type="InterPro" id="IPR036922">
    <property type="entry name" value="Rieske_2Fe-2S_sf"/>
</dbReference>